<keyword evidence="8 14" id="KW-0862">Zinc</keyword>
<keyword evidence="10 14" id="KW-0694">RNA-binding</keyword>
<dbReference type="PANTHER" id="PTHR11451:SF44">
    <property type="entry name" value="THREONINE--TRNA LIGASE, CHLOROPLASTIC_MITOCHONDRIAL 2"/>
    <property type="match status" value="1"/>
</dbReference>
<dbReference type="AlphaFoldDB" id="A0A2J0L3D9"/>
<keyword evidence="5 14" id="KW-0436">Ligase</keyword>
<evidence type="ECO:0000256" key="5">
    <source>
        <dbReference type="ARBA" id="ARBA00022598"/>
    </source>
</evidence>
<dbReference type="EMBL" id="PEWV01000072">
    <property type="protein sequence ID" value="PIU41027.1"/>
    <property type="molecule type" value="Genomic_DNA"/>
</dbReference>
<keyword evidence="3 14" id="KW-0963">Cytoplasm</keyword>
<gene>
    <name evidence="14" type="primary">thrS</name>
    <name evidence="16" type="ORF">COS99_07635</name>
</gene>
<dbReference type="Proteomes" id="UP000230052">
    <property type="component" value="Unassembled WGS sequence"/>
</dbReference>
<comment type="subcellular location">
    <subcellularLocation>
        <location evidence="1 14">Cytoplasm</location>
    </subcellularLocation>
</comment>
<feature type="domain" description="Aminoacyl-transfer RNA synthetases class-II family profile" evidence="15">
    <location>
        <begin position="181"/>
        <end position="474"/>
    </location>
</feature>
<evidence type="ECO:0000259" key="15">
    <source>
        <dbReference type="PROSITE" id="PS50862"/>
    </source>
</evidence>
<comment type="catalytic activity">
    <reaction evidence="13 14">
        <text>tRNA(Thr) + L-threonine + ATP = L-threonyl-tRNA(Thr) + AMP + diphosphate + H(+)</text>
        <dbReference type="Rhea" id="RHEA:24624"/>
        <dbReference type="Rhea" id="RHEA-COMP:9670"/>
        <dbReference type="Rhea" id="RHEA-COMP:9704"/>
        <dbReference type="ChEBI" id="CHEBI:15378"/>
        <dbReference type="ChEBI" id="CHEBI:30616"/>
        <dbReference type="ChEBI" id="CHEBI:33019"/>
        <dbReference type="ChEBI" id="CHEBI:57926"/>
        <dbReference type="ChEBI" id="CHEBI:78442"/>
        <dbReference type="ChEBI" id="CHEBI:78534"/>
        <dbReference type="ChEBI" id="CHEBI:456215"/>
        <dbReference type="EC" id="6.1.1.3"/>
    </reaction>
</comment>
<comment type="caution">
    <text evidence="16">The sequence shown here is derived from an EMBL/GenBank/DDBJ whole genome shotgun (WGS) entry which is preliminary data.</text>
</comment>
<evidence type="ECO:0000313" key="16">
    <source>
        <dbReference type="EMBL" id="PIU41027.1"/>
    </source>
</evidence>
<dbReference type="PRINTS" id="PR01047">
    <property type="entry name" value="TRNASYNTHTHR"/>
</dbReference>
<dbReference type="Pfam" id="PF03129">
    <property type="entry name" value="HGTP_anticodon"/>
    <property type="match status" value="1"/>
</dbReference>
<dbReference type="InterPro" id="IPR006195">
    <property type="entry name" value="aa-tRNA-synth_II"/>
</dbReference>
<dbReference type="GO" id="GO:0000049">
    <property type="term" value="F:tRNA binding"/>
    <property type="evidence" value="ECO:0007669"/>
    <property type="project" value="UniProtKB-KW"/>
</dbReference>
<dbReference type="GO" id="GO:0046872">
    <property type="term" value="F:metal ion binding"/>
    <property type="evidence" value="ECO:0007669"/>
    <property type="project" value="UniProtKB-KW"/>
</dbReference>
<dbReference type="InterPro" id="IPR036621">
    <property type="entry name" value="Anticodon-bd_dom_sf"/>
</dbReference>
<dbReference type="FunFam" id="3.30.980.10:FF:000005">
    <property type="entry name" value="Threonyl-tRNA synthetase, mitochondrial"/>
    <property type="match status" value="1"/>
</dbReference>
<feature type="binding site" evidence="14">
    <location>
        <position position="274"/>
    </location>
    <ligand>
        <name>Zn(2+)</name>
        <dbReference type="ChEBI" id="CHEBI:29105"/>
        <note>catalytic</note>
    </ligand>
</feature>
<dbReference type="Pfam" id="PF00587">
    <property type="entry name" value="tRNA-synt_2b"/>
    <property type="match status" value="1"/>
</dbReference>
<dbReference type="SUPFAM" id="SSF55681">
    <property type="entry name" value="Class II aaRS and biotin synthetases"/>
    <property type="match status" value="1"/>
</dbReference>
<dbReference type="EC" id="6.1.1.3" evidence="14"/>
<protein>
    <recommendedName>
        <fullName evidence="14">Threonine--tRNA ligase</fullName>
        <ecNumber evidence="14">6.1.1.3</ecNumber>
    </recommendedName>
    <alternativeName>
        <fullName evidence="14">Threonyl-tRNA synthetase</fullName>
        <shortName evidence="14">ThrRS</shortName>
    </alternativeName>
</protein>
<dbReference type="SUPFAM" id="SSF55186">
    <property type="entry name" value="ThrRS/AlaRS common domain"/>
    <property type="match status" value="1"/>
</dbReference>
<dbReference type="Gene3D" id="3.30.930.10">
    <property type="entry name" value="Bira Bifunctional Protein, Domain 2"/>
    <property type="match status" value="1"/>
</dbReference>
<dbReference type="InterPro" id="IPR004154">
    <property type="entry name" value="Anticodon-bd"/>
</dbReference>
<evidence type="ECO:0000256" key="12">
    <source>
        <dbReference type="ARBA" id="ARBA00023146"/>
    </source>
</evidence>
<evidence type="ECO:0000313" key="17">
    <source>
        <dbReference type="Proteomes" id="UP000230052"/>
    </source>
</evidence>
<dbReference type="InterPro" id="IPR012947">
    <property type="entry name" value="tRNA_SAD"/>
</dbReference>
<keyword evidence="11 14" id="KW-0648">Protein biosynthesis</keyword>
<reference evidence="16 17" key="1">
    <citation type="submission" date="2017-09" db="EMBL/GenBank/DDBJ databases">
        <title>Depth-based differentiation of microbial function through sediment-hosted aquifers and enrichment of novel symbionts in the deep terrestrial subsurface.</title>
        <authorList>
            <person name="Probst A.J."/>
            <person name="Ladd B."/>
            <person name="Jarett J.K."/>
            <person name="Geller-Mcgrath D.E."/>
            <person name="Sieber C.M."/>
            <person name="Emerson J.B."/>
            <person name="Anantharaman K."/>
            <person name="Thomas B.C."/>
            <person name="Malmstrom R."/>
            <person name="Stieglmeier M."/>
            <person name="Klingl A."/>
            <person name="Woyke T."/>
            <person name="Ryan C.M."/>
            <person name="Banfield J.F."/>
        </authorList>
    </citation>
    <scope>NUCLEOTIDE SEQUENCE [LARGE SCALE GENOMIC DNA]</scope>
    <source>
        <strain evidence="16">CG07_land_8_20_14_0_80_42_15</strain>
    </source>
</reference>
<dbReference type="SUPFAM" id="SSF52954">
    <property type="entry name" value="Class II aaRS ABD-related"/>
    <property type="match status" value="1"/>
</dbReference>
<comment type="caution">
    <text evidence="14">Lacks conserved residue(s) required for the propagation of feature annotation.</text>
</comment>
<keyword evidence="7 14" id="KW-0547">Nucleotide-binding</keyword>
<evidence type="ECO:0000256" key="4">
    <source>
        <dbReference type="ARBA" id="ARBA00022555"/>
    </source>
</evidence>
<dbReference type="SMART" id="SM00863">
    <property type="entry name" value="tRNA_SAD"/>
    <property type="match status" value="1"/>
</dbReference>
<keyword evidence="6 14" id="KW-0479">Metal-binding</keyword>
<evidence type="ECO:0000256" key="2">
    <source>
        <dbReference type="ARBA" id="ARBA00008226"/>
    </source>
</evidence>
<dbReference type="HAMAP" id="MF_00184">
    <property type="entry name" value="Thr_tRNA_synth"/>
    <property type="match status" value="1"/>
</dbReference>
<dbReference type="InterPro" id="IPR045864">
    <property type="entry name" value="aa-tRNA-synth_II/BPL/LPL"/>
</dbReference>
<dbReference type="FunFam" id="3.30.930.10:FF:000019">
    <property type="entry name" value="Threonine--tRNA ligase"/>
    <property type="match status" value="1"/>
</dbReference>
<dbReference type="Gene3D" id="3.30.54.20">
    <property type="match status" value="1"/>
</dbReference>
<dbReference type="InterPro" id="IPR018163">
    <property type="entry name" value="Thr/Ala-tRNA-synth_IIc_edit"/>
</dbReference>
<feature type="binding site" evidence="14">
    <location>
        <position position="325"/>
    </location>
    <ligand>
        <name>Zn(2+)</name>
        <dbReference type="ChEBI" id="CHEBI:29105"/>
        <note>catalytic</note>
    </ligand>
</feature>
<dbReference type="InterPro" id="IPR047246">
    <property type="entry name" value="ThrRS_anticodon"/>
</dbReference>
<keyword evidence="4 14" id="KW-0820">tRNA-binding</keyword>
<evidence type="ECO:0000256" key="11">
    <source>
        <dbReference type="ARBA" id="ARBA00022917"/>
    </source>
</evidence>
<dbReference type="GO" id="GO:0005524">
    <property type="term" value="F:ATP binding"/>
    <property type="evidence" value="ECO:0007669"/>
    <property type="project" value="UniProtKB-UniRule"/>
</dbReference>
<evidence type="ECO:0000256" key="1">
    <source>
        <dbReference type="ARBA" id="ARBA00004496"/>
    </source>
</evidence>
<dbReference type="FunFam" id="3.30.54.20:FF:000002">
    <property type="entry name" value="Threonine--tRNA ligase"/>
    <property type="match status" value="1"/>
</dbReference>
<dbReference type="GO" id="GO:0006435">
    <property type="term" value="P:threonyl-tRNA aminoacylation"/>
    <property type="evidence" value="ECO:0007669"/>
    <property type="project" value="UniProtKB-UniRule"/>
</dbReference>
<dbReference type="Pfam" id="PF07973">
    <property type="entry name" value="tRNA_SAD"/>
    <property type="match status" value="1"/>
</dbReference>
<dbReference type="InterPro" id="IPR002314">
    <property type="entry name" value="aa-tRNA-synt_IIb"/>
</dbReference>
<dbReference type="GO" id="GO:0005737">
    <property type="term" value="C:cytoplasm"/>
    <property type="evidence" value="ECO:0007669"/>
    <property type="project" value="UniProtKB-SubCell"/>
</dbReference>
<evidence type="ECO:0000256" key="6">
    <source>
        <dbReference type="ARBA" id="ARBA00022723"/>
    </source>
</evidence>
<keyword evidence="12 14" id="KW-0030">Aminoacyl-tRNA synthetase</keyword>
<dbReference type="GO" id="GO:0004829">
    <property type="term" value="F:threonine-tRNA ligase activity"/>
    <property type="evidence" value="ECO:0007669"/>
    <property type="project" value="UniProtKB-UniRule"/>
</dbReference>
<proteinExistence type="inferred from homology"/>
<dbReference type="InterPro" id="IPR033728">
    <property type="entry name" value="ThrRS_core"/>
</dbReference>
<dbReference type="CDD" id="cd00860">
    <property type="entry name" value="ThrRS_anticodon"/>
    <property type="match status" value="1"/>
</dbReference>
<comment type="similarity">
    <text evidence="2 14">Belongs to the class-II aminoacyl-tRNA synthetase family.</text>
</comment>
<name>A0A2J0L3D9_9BACT</name>
<comment type="cofactor">
    <cofactor evidence="14">
        <name>Zn(2+)</name>
        <dbReference type="ChEBI" id="CHEBI:29105"/>
    </cofactor>
    <text evidence="14">Binds 1 zinc ion per subunit.</text>
</comment>
<evidence type="ECO:0000256" key="7">
    <source>
        <dbReference type="ARBA" id="ARBA00022741"/>
    </source>
</evidence>
<dbReference type="Gene3D" id="3.30.980.10">
    <property type="entry name" value="Threonyl-trna Synthetase, Chain A, domain 2"/>
    <property type="match status" value="1"/>
</dbReference>
<evidence type="ECO:0000256" key="8">
    <source>
        <dbReference type="ARBA" id="ARBA00022833"/>
    </source>
</evidence>
<comment type="subunit">
    <text evidence="14">Homodimer.</text>
</comment>
<dbReference type="FunFam" id="3.40.50.800:FF:000001">
    <property type="entry name" value="Threonine--tRNA ligase"/>
    <property type="match status" value="1"/>
</dbReference>
<feature type="binding site" evidence="14">
    <location>
        <position position="451"/>
    </location>
    <ligand>
        <name>Zn(2+)</name>
        <dbReference type="ChEBI" id="CHEBI:29105"/>
        <note>catalytic</note>
    </ligand>
</feature>
<sequence length="579" mass="66913">MRKNTMNLDTLRHSTSHVMAHAVKELYPECKLGIGPSIEDGFYYDFDRTEPFTPDDLGKIEEKMKEIIAKNLKFEKKILKKKEAADLFKKMNEKYKLELIEEIPNAEVSIYKEGDFIDLCKGPHINSTGEIKAFKLLSIAGAYWRGSEVNPMLQRIYGTAFESKKELEVHLQNIEEAKKRDHRKLGKELELFNIYYDDVGPGLIVYHPKGAILRMVIEDFIRKEHLKRGYEIVIGPHIMRSNIWIKSGHYGYYKENMYTFKIENDEYAVKPMNCPGHILVYGSKKRSYKELPIRYFELGTVYRNEKSGVLHGLLRVRGFTQDDAHIFCLREQLQDEVVSVIDFVIDVLKIFGFEEFAVEISTRPPKYIGAPENWEEAQNVLESALKRKGIEYKVNEGEGAFYGPKIDIKLKDALKREWQCATIQCDFNLPERFGLTYVGKDGKEYRPIMLHRVILGSLERFIGALIEHYGGNFPLWLAPVQVAIIPISSKSERQMEFAGKTKEKLEKEGLRTSVYLGDDTINYKIRDAEAEKIPEIVVLGDREVESGSVSVRRNGQVIKGAIKLEDYIKELKEKIENKR</sequence>
<dbReference type="InterPro" id="IPR002320">
    <property type="entry name" value="Thr-tRNA-ligase_IIa"/>
</dbReference>
<evidence type="ECO:0000256" key="14">
    <source>
        <dbReference type="HAMAP-Rule" id="MF_00184"/>
    </source>
</evidence>
<dbReference type="PROSITE" id="PS50862">
    <property type="entry name" value="AA_TRNA_LIGASE_II"/>
    <property type="match status" value="1"/>
</dbReference>
<evidence type="ECO:0000256" key="10">
    <source>
        <dbReference type="ARBA" id="ARBA00022884"/>
    </source>
</evidence>
<dbReference type="CDD" id="cd00771">
    <property type="entry name" value="ThrRS_core"/>
    <property type="match status" value="1"/>
</dbReference>
<dbReference type="NCBIfam" id="TIGR00418">
    <property type="entry name" value="thrS"/>
    <property type="match status" value="1"/>
</dbReference>
<evidence type="ECO:0000256" key="3">
    <source>
        <dbReference type="ARBA" id="ARBA00022490"/>
    </source>
</evidence>
<accession>A0A2J0L3D9</accession>
<dbReference type="Gene3D" id="3.40.50.800">
    <property type="entry name" value="Anticodon-binding domain"/>
    <property type="match status" value="1"/>
</dbReference>
<keyword evidence="9 14" id="KW-0067">ATP-binding</keyword>
<evidence type="ECO:0000256" key="13">
    <source>
        <dbReference type="ARBA" id="ARBA00049515"/>
    </source>
</evidence>
<organism evidence="16 17">
    <name type="scientific">Candidatus Aquitaenariimonas noxiae</name>
    <dbReference type="NCBI Taxonomy" id="1974741"/>
    <lineage>
        <taxon>Bacteria</taxon>
        <taxon>Pseudomonadati</taxon>
        <taxon>Candidatus Omnitrophota</taxon>
        <taxon>Candidatus Aquitaenariimonas</taxon>
    </lineage>
</organism>
<dbReference type="PANTHER" id="PTHR11451">
    <property type="entry name" value="THREONINE-TRNA LIGASE"/>
    <property type="match status" value="1"/>
</dbReference>
<evidence type="ECO:0000256" key="9">
    <source>
        <dbReference type="ARBA" id="ARBA00022840"/>
    </source>
</evidence>